<gene>
    <name evidence="1" type="ORF">S12H4_10193</name>
</gene>
<accession>X1Q0G3</accession>
<feature type="non-terminal residue" evidence="1">
    <location>
        <position position="1"/>
    </location>
</feature>
<dbReference type="EMBL" id="BARW01004305">
    <property type="protein sequence ID" value="GAI61698.1"/>
    <property type="molecule type" value="Genomic_DNA"/>
</dbReference>
<comment type="caution">
    <text evidence="1">The sequence shown here is derived from an EMBL/GenBank/DDBJ whole genome shotgun (WGS) entry which is preliminary data.</text>
</comment>
<name>X1Q0G3_9ZZZZ</name>
<reference evidence="1" key="1">
    <citation type="journal article" date="2014" name="Front. Microbiol.">
        <title>High frequency of phylogenetically diverse reductive dehalogenase-homologous genes in deep subseafloor sedimentary metagenomes.</title>
        <authorList>
            <person name="Kawai M."/>
            <person name="Futagami T."/>
            <person name="Toyoda A."/>
            <person name="Takaki Y."/>
            <person name="Nishi S."/>
            <person name="Hori S."/>
            <person name="Arai W."/>
            <person name="Tsubouchi T."/>
            <person name="Morono Y."/>
            <person name="Uchiyama I."/>
            <person name="Ito T."/>
            <person name="Fujiyama A."/>
            <person name="Inagaki F."/>
            <person name="Takami H."/>
        </authorList>
    </citation>
    <scope>NUCLEOTIDE SEQUENCE</scope>
    <source>
        <strain evidence="1">Expedition CK06-06</strain>
    </source>
</reference>
<evidence type="ECO:0000313" key="1">
    <source>
        <dbReference type="EMBL" id="GAI61698.1"/>
    </source>
</evidence>
<protein>
    <submittedName>
        <fullName evidence="1">Uncharacterized protein</fullName>
    </submittedName>
</protein>
<sequence length="42" mass="4788">VTEKYQEHIIPNSKIFPKENLGGIHWLIVQNIKALKAAGFIK</sequence>
<organism evidence="1">
    <name type="scientific">marine sediment metagenome</name>
    <dbReference type="NCBI Taxonomy" id="412755"/>
    <lineage>
        <taxon>unclassified sequences</taxon>
        <taxon>metagenomes</taxon>
        <taxon>ecological metagenomes</taxon>
    </lineage>
</organism>
<dbReference type="AlphaFoldDB" id="X1Q0G3"/>
<proteinExistence type="predicted"/>